<dbReference type="EMBL" id="JACGWN010000011">
    <property type="protein sequence ID" value="KAL0420779.1"/>
    <property type="molecule type" value="Genomic_DNA"/>
</dbReference>
<gene>
    <name evidence="1" type="ORF">Slati_3100800</name>
</gene>
<name>A0AAW2UVJ7_9LAMI</name>
<comment type="caution">
    <text evidence="1">The sequence shown here is derived from an EMBL/GenBank/DDBJ whole genome shotgun (WGS) entry which is preliminary data.</text>
</comment>
<protein>
    <submittedName>
        <fullName evidence="1">Uncharacterized protein</fullName>
    </submittedName>
</protein>
<dbReference type="AlphaFoldDB" id="A0AAW2UVJ7"/>
<reference evidence="1" key="2">
    <citation type="journal article" date="2024" name="Plant">
        <title>Genomic evolution and insights into agronomic trait innovations of Sesamum species.</title>
        <authorList>
            <person name="Miao H."/>
            <person name="Wang L."/>
            <person name="Qu L."/>
            <person name="Liu H."/>
            <person name="Sun Y."/>
            <person name="Le M."/>
            <person name="Wang Q."/>
            <person name="Wei S."/>
            <person name="Zheng Y."/>
            <person name="Lin W."/>
            <person name="Duan Y."/>
            <person name="Cao H."/>
            <person name="Xiong S."/>
            <person name="Wang X."/>
            <person name="Wei L."/>
            <person name="Li C."/>
            <person name="Ma Q."/>
            <person name="Ju M."/>
            <person name="Zhao R."/>
            <person name="Li G."/>
            <person name="Mu C."/>
            <person name="Tian Q."/>
            <person name="Mei H."/>
            <person name="Zhang T."/>
            <person name="Gao T."/>
            <person name="Zhang H."/>
        </authorList>
    </citation>
    <scope>NUCLEOTIDE SEQUENCE</scope>
    <source>
        <strain evidence="1">KEN1</strain>
    </source>
</reference>
<proteinExistence type="predicted"/>
<accession>A0AAW2UVJ7</accession>
<organism evidence="1">
    <name type="scientific">Sesamum latifolium</name>
    <dbReference type="NCBI Taxonomy" id="2727402"/>
    <lineage>
        <taxon>Eukaryota</taxon>
        <taxon>Viridiplantae</taxon>
        <taxon>Streptophyta</taxon>
        <taxon>Embryophyta</taxon>
        <taxon>Tracheophyta</taxon>
        <taxon>Spermatophyta</taxon>
        <taxon>Magnoliopsida</taxon>
        <taxon>eudicotyledons</taxon>
        <taxon>Gunneridae</taxon>
        <taxon>Pentapetalae</taxon>
        <taxon>asterids</taxon>
        <taxon>lamiids</taxon>
        <taxon>Lamiales</taxon>
        <taxon>Pedaliaceae</taxon>
        <taxon>Sesamum</taxon>
    </lineage>
</organism>
<sequence>MVDSFTFLKWANPQRIRKNTEKYLERLLGFASEIVKDREKQSGKVKKRKDFLDTLDEKDDIKVEEGNLRRN</sequence>
<evidence type="ECO:0000313" key="1">
    <source>
        <dbReference type="EMBL" id="KAL0420779.1"/>
    </source>
</evidence>
<reference evidence="1" key="1">
    <citation type="submission" date="2020-06" db="EMBL/GenBank/DDBJ databases">
        <authorList>
            <person name="Li T."/>
            <person name="Hu X."/>
            <person name="Zhang T."/>
            <person name="Song X."/>
            <person name="Zhang H."/>
            <person name="Dai N."/>
            <person name="Sheng W."/>
            <person name="Hou X."/>
            <person name="Wei L."/>
        </authorList>
    </citation>
    <scope>NUCLEOTIDE SEQUENCE</scope>
    <source>
        <strain evidence="1">KEN1</strain>
        <tissue evidence="1">Leaf</tissue>
    </source>
</reference>